<name>A0A244CKP0_PSEDV</name>
<organism evidence="3 4">
    <name type="scientific">Pseudoalteromonas ulvae</name>
    <dbReference type="NCBI Taxonomy" id="107327"/>
    <lineage>
        <taxon>Bacteria</taxon>
        <taxon>Pseudomonadati</taxon>
        <taxon>Pseudomonadota</taxon>
        <taxon>Gammaproteobacteria</taxon>
        <taxon>Alteromonadales</taxon>
        <taxon>Pseudoalteromonadaceae</taxon>
        <taxon>Pseudoalteromonas</taxon>
    </lineage>
</organism>
<proteinExistence type="predicted"/>
<comment type="caution">
    <text evidence="3">The sequence shown here is derived from an EMBL/GenBank/DDBJ whole genome shotgun (WGS) entry which is preliminary data.</text>
</comment>
<dbReference type="InterPro" id="IPR022606">
    <property type="entry name" value="DUF2914"/>
</dbReference>
<dbReference type="RefSeq" id="WP_086746042.1">
    <property type="nucleotide sequence ID" value="NZ_MWPV01000009.1"/>
</dbReference>
<dbReference type="AlphaFoldDB" id="A0A244CKP0"/>
<reference evidence="3 4" key="1">
    <citation type="submission" date="2017-02" db="EMBL/GenBank/DDBJ databases">
        <title>Pseudoalteromonas ulvae TC14 Genome.</title>
        <authorList>
            <person name="Molmeret M."/>
        </authorList>
    </citation>
    <scope>NUCLEOTIDE SEQUENCE [LARGE SCALE GENOMIC DNA]</scope>
    <source>
        <strain evidence="3">TC14</strain>
    </source>
</reference>
<keyword evidence="1" id="KW-0812">Transmembrane</keyword>
<evidence type="ECO:0000259" key="2">
    <source>
        <dbReference type="Pfam" id="PF11141"/>
    </source>
</evidence>
<protein>
    <recommendedName>
        <fullName evidence="2">DUF2914 domain-containing protein</fullName>
    </recommendedName>
</protein>
<gene>
    <name evidence="3" type="ORF">B1199_20690</name>
</gene>
<evidence type="ECO:0000313" key="4">
    <source>
        <dbReference type="Proteomes" id="UP000194841"/>
    </source>
</evidence>
<evidence type="ECO:0000313" key="3">
    <source>
        <dbReference type="EMBL" id="OUL55899.1"/>
    </source>
</evidence>
<accession>A0A244CKP0</accession>
<dbReference type="OrthoDB" id="9796654at2"/>
<evidence type="ECO:0000256" key="1">
    <source>
        <dbReference type="SAM" id="Phobius"/>
    </source>
</evidence>
<dbReference type="Proteomes" id="UP000194841">
    <property type="component" value="Unassembled WGS sequence"/>
</dbReference>
<dbReference type="Pfam" id="PF11141">
    <property type="entry name" value="DUF2914"/>
    <property type="match status" value="1"/>
</dbReference>
<feature type="domain" description="DUF2914" evidence="2">
    <location>
        <begin position="216"/>
        <end position="276"/>
    </location>
</feature>
<keyword evidence="1" id="KW-1133">Transmembrane helix</keyword>
<keyword evidence="1" id="KW-0472">Membrane</keyword>
<dbReference type="EMBL" id="MWPV01000009">
    <property type="protein sequence ID" value="OUL55899.1"/>
    <property type="molecule type" value="Genomic_DNA"/>
</dbReference>
<sequence>MGQKIVVTANVKAHRTDSEKLTVPKVSYQWHWRRIILAGGVVSILSVAAIQGTLSVVNANEAKIVAPAAAPALGADVSFTSEESVAPVEASIIDDNIELSSVEDEKTAEQNTEISLPDTEQTIIVEVINEPSNAVIEAPQENEPPQERTLAADLIIAELSPVSRGVYIDTSVVSRAVLTRSVQEREPIDVLPSEVYTDEFEEKLYFFTELNNFTPQQVTHVWQYNGNTMAEIPLDISSNHFRTFSSKNIMTSQTGDWTVQLRDKEQKILAEKSFRIINKQRNL</sequence>
<keyword evidence="4" id="KW-1185">Reference proteome</keyword>
<feature type="transmembrane region" description="Helical" evidence="1">
    <location>
        <begin position="35"/>
        <end position="54"/>
    </location>
</feature>